<organism evidence="1 2">
    <name type="scientific">Aquilegia coerulea</name>
    <name type="common">Rocky mountain columbine</name>
    <dbReference type="NCBI Taxonomy" id="218851"/>
    <lineage>
        <taxon>Eukaryota</taxon>
        <taxon>Viridiplantae</taxon>
        <taxon>Streptophyta</taxon>
        <taxon>Embryophyta</taxon>
        <taxon>Tracheophyta</taxon>
        <taxon>Spermatophyta</taxon>
        <taxon>Magnoliopsida</taxon>
        <taxon>Ranunculales</taxon>
        <taxon>Ranunculaceae</taxon>
        <taxon>Thalictroideae</taxon>
        <taxon>Aquilegia</taxon>
    </lineage>
</organism>
<proteinExistence type="predicted"/>
<dbReference type="Proteomes" id="UP000230069">
    <property type="component" value="Unassembled WGS sequence"/>
</dbReference>
<protein>
    <submittedName>
        <fullName evidence="1">Uncharacterized protein</fullName>
    </submittedName>
</protein>
<dbReference type="InParanoid" id="A0A2G5D0F1"/>
<keyword evidence="2" id="KW-1185">Reference proteome</keyword>
<reference evidence="1 2" key="1">
    <citation type="submission" date="2017-09" db="EMBL/GenBank/DDBJ databases">
        <title>WGS assembly of Aquilegia coerulea Goldsmith.</title>
        <authorList>
            <person name="Hodges S."/>
            <person name="Kramer E."/>
            <person name="Nordborg M."/>
            <person name="Tomkins J."/>
            <person name="Borevitz J."/>
            <person name="Derieg N."/>
            <person name="Yan J."/>
            <person name="Mihaltcheva S."/>
            <person name="Hayes R.D."/>
            <person name="Rokhsar D."/>
        </authorList>
    </citation>
    <scope>NUCLEOTIDE SEQUENCE [LARGE SCALE GENOMIC DNA]</scope>
    <source>
        <strain evidence="2">cv. Goldsmith</strain>
    </source>
</reference>
<sequence>MEIEINHYEVLGFKTTGVEEGSSKLSLDEITQAYRRRNFLLQHKASALIIIILFLRCNSTPLPLPIPLPTGPITAAAAAPPIVVADLSGKSGAALADLVVNPVAPRPSPAT</sequence>
<dbReference type="AlphaFoldDB" id="A0A2G5D0F1"/>
<gene>
    <name evidence="1" type="ORF">AQUCO_03100032v1</name>
</gene>
<evidence type="ECO:0000313" key="2">
    <source>
        <dbReference type="Proteomes" id="UP000230069"/>
    </source>
</evidence>
<evidence type="ECO:0000313" key="1">
    <source>
        <dbReference type="EMBL" id="PIA37002.1"/>
    </source>
</evidence>
<accession>A0A2G5D0F1</accession>
<dbReference type="EMBL" id="KZ305048">
    <property type="protein sequence ID" value="PIA37002.1"/>
    <property type="molecule type" value="Genomic_DNA"/>
</dbReference>
<dbReference type="OrthoDB" id="10250354at2759"/>
<name>A0A2G5D0F1_AQUCA</name>